<keyword evidence="2" id="KW-0732">Signal</keyword>
<proteinExistence type="predicted"/>
<dbReference type="Proteomes" id="UP000092932">
    <property type="component" value="Chromosome"/>
</dbReference>
<evidence type="ECO:0000256" key="1">
    <source>
        <dbReference type="SAM" id="MobiDB-lite"/>
    </source>
</evidence>
<reference evidence="3 4" key="1">
    <citation type="submission" date="2016-07" db="EMBL/GenBank/DDBJ databases">
        <title>Complete genome sequence of Altererythrobacter dongtanensis KCTC 22672, a type strain with esterase isolated from tidal flat.</title>
        <authorList>
            <person name="Cheng H."/>
            <person name="Wu Y.-H."/>
            <person name="Zhou P."/>
            <person name="Huo Y.-Y."/>
            <person name="Wang C.-S."/>
            <person name="Xu X.-W."/>
        </authorList>
    </citation>
    <scope>NUCLEOTIDE SEQUENCE [LARGE SCALE GENOMIC DNA]</scope>
    <source>
        <strain evidence="3 4">KCTC 22672</strain>
    </source>
</reference>
<feature type="signal peptide" evidence="2">
    <location>
        <begin position="1"/>
        <end position="20"/>
    </location>
</feature>
<dbReference type="OrthoDB" id="7410596at2"/>
<dbReference type="KEGG" id="ado:A6F68_02710"/>
<sequence length="278" mass="26778">MKAIFFTSAALLLAAAPAQAQLLGGGLGGSLGGTLGGAGSLDILTRSIETVTRGAGSVGSSTEGSQSVDRRSGRVSANRKASAQGSGSIDQTVTSPLGGLTGSGSGSAQGSGAASGDAQLVGTDAVRNLAGNTAATARSQAMMARDTASGAVERSRSIGGSANGAATGTASGMFSGAAGQLALAGSAAGQAAGTFDIAPGMAVLDKSGDQIGSVRQVIADSRGRVEQLVVMTEDGPATIPAGNFTGSGSLLVSAMSEGKLEKTARRQAEEQPTADSAN</sequence>
<feature type="region of interest" description="Disordered" evidence="1">
    <location>
        <begin position="137"/>
        <end position="163"/>
    </location>
</feature>
<gene>
    <name evidence="3" type="ORF">A6F68_02710</name>
</gene>
<evidence type="ECO:0000256" key="2">
    <source>
        <dbReference type="SAM" id="SignalP"/>
    </source>
</evidence>
<dbReference type="AlphaFoldDB" id="A0A1B2AGD5"/>
<feature type="region of interest" description="Disordered" evidence="1">
    <location>
        <begin position="255"/>
        <end position="278"/>
    </location>
</feature>
<feature type="compositionally biased region" description="Polar residues" evidence="1">
    <location>
        <begin position="58"/>
        <end position="67"/>
    </location>
</feature>
<feature type="chain" id="PRO_5008534175" description="PRC-barrel domain protein" evidence="2">
    <location>
        <begin position="21"/>
        <end position="278"/>
    </location>
</feature>
<feature type="compositionally biased region" description="Basic and acidic residues" evidence="1">
    <location>
        <begin position="258"/>
        <end position="269"/>
    </location>
</feature>
<evidence type="ECO:0008006" key="5">
    <source>
        <dbReference type="Google" id="ProtNLM"/>
    </source>
</evidence>
<feature type="compositionally biased region" description="Gly residues" evidence="1">
    <location>
        <begin position="99"/>
        <end position="109"/>
    </location>
</feature>
<dbReference type="SUPFAM" id="SSF50346">
    <property type="entry name" value="PRC-barrel domain"/>
    <property type="match status" value="1"/>
</dbReference>
<evidence type="ECO:0000313" key="3">
    <source>
        <dbReference type="EMBL" id="ANY21200.1"/>
    </source>
</evidence>
<accession>A0A1B2AGD5</accession>
<evidence type="ECO:0000313" key="4">
    <source>
        <dbReference type="Proteomes" id="UP000092932"/>
    </source>
</evidence>
<dbReference type="RefSeq" id="WP_067681138.1">
    <property type="nucleotide sequence ID" value="NZ_CP016591.1"/>
</dbReference>
<protein>
    <recommendedName>
        <fullName evidence="5">PRC-barrel domain protein</fullName>
    </recommendedName>
</protein>
<dbReference type="PATRIC" id="fig|692370.5.peg.2719"/>
<feature type="compositionally biased region" description="Polar residues" evidence="1">
    <location>
        <begin position="79"/>
        <end position="95"/>
    </location>
</feature>
<name>A0A1B2AGD5_9SPHN</name>
<keyword evidence="4" id="KW-1185">Reference proteome</keyword>
<dbReference type="EMBL" id="CP016591">
    <property type="protein sequence ID" value="ANY21200.1"/>
    <property type="molecule type" value="Genomic_DNA"/>
</dbReference>
<dbReference type="InterPro" id="IPR011033">
    <property type="entry name" value="PRC_barrel-like_sf"/>
</dbReference>
<feature type="region of interest" description="Disordered" evidence="1">
    <location>
        <begin position="53"/>
        <end position="116"/>
    </location>
</feature>
<organism evidence="3 4">
    <name type="scientific">Tsuneonella dongtanensis</name>
    <dbReference type="NCBI Taxonomy" id="692370"/>
    <lineage>
        <taxon>Bacteria</taxon>
        <taxon>Pseudomonadati</taxon>
        <taxon>Pseudomonadota</taxon>
        <taxon>Alphaproteobacteria</taxon>
        <taxon>Sphingomonadales</taxon>
        <taxon>Erythrobacteraceae</taxon>
        <taxon>Tsuneonella</taxon>
    </lineage>
</organism>